<organism evidence="2 3">
    <name type="scientific">Mauremys mutica</name>
    <name type="common">yellowpond turtle</name>
    <dbReference type="NCBI Taxonomy" id="74926"/>
    <lineage>
        <taxon>Eukaryota</taxon>
        <taxon>Metazoa</taxon>
        <taxon>Chordata</taxon>
        <taxon>Craniata</taxon>
        <taxon>Vertebrata</taxon>
        <taxon>Euteleostomi</taxon>
        <taxon>Archelosauria</taxon>
        <taxon>Testudinata</taxon>
        <taxon>Testudines</taxon>
        <taxon>Cryptodira</taxon>
        <taxon>Durocryptodira</taxon>
        <taxon>Testudinoidea</taxon>
        <taxon>Geoemydidae</taxon>
        <taxon>Geoemydinae</taxon>
        <taxon>Mauremys</taxon>
    </lineage>
</organism>
<sequence>MSGSLKVSVPQRSDGWCDEDLEQALQFDCGYCPVYSHEHGPCKPKRAGTGALRAPTLYLSETSAREGDSVLFWCSVISQAPACRVVFCKDKEEILSQTSSEEKVTYDYDHEVSRGSTGKYACGYEIKDSYNRVNRSQLSSAKHLRIT</sequence>
<evidence type="ECO:0000313" key="2">
    <source>
        <dbReference type="EMBL" id="KAH1180693.1"/>
    </source>
</evidence>
<gene>
    <name evidence="2" type="ORF">KIL84_001627</name>
</gene>
<dbReference type="InterPro" id="IPR007110">
    <property type="entry name" value="Ig-like_dom"/>
</dbReference>
<accession>A0A9D3XIT8</accession>
<feature type="domain" description="Ig-like" evidence="1">
    <location>
        <begin position="55"/>
        <end position="139"/>
    </location>
</feature>
<dbReference type="InterPro" id="IPR036179">
    <property type="entry name" value="Ig-like_dom_sf"/>
</dbReference>
<dbReference type="Proteomes" id="UP000827986">
    <property type="component" value="Unassembled WGS sequence"/>
</dbReference>
<feature type="non-terminal residue" evidence="2">
    <location>
        <position position="1"/>
    </location>
</feature>
<protein>
    <recommendedName>
        <fullName evidence="1">Ig-like domain-containing protein</fullName>
    </recommendedName>
</protein>
<evidence type="ECO:0000313" key="3">
    <source>
        <dbReference type="Proteomes" id="UP000827986"/>
    </source>
</evidence>
<dbReference type="SUPFAM" id="SSF48726">
    <property type="entry name" value="Immunoglobulin"/>
    <property type="match status" value="1"/>
</dbReference>
<comment type="caution">
    <text evidence="2">The sequence shown here is derived from an EMBL/GenBank/DDBJ whole genome shotgun (WGS) entry which is preliminary data.</text>
</comment>
<dbReference type="AlphaFoldDB" id="A0A9D3XIT8"/>
<dbReference type="EMBL" id="JAHDVG010000469">
    <property type="protein sequence ID" value="KAH1180693.1"/>
    <property type="molecule type" value="Genomic_DNA"/>
</dbReference>
<dbReference type="InterPro" id="IPR013783">
    <property type="entry name" value="Ig-like_fold"/>
</dbReference>
<evidence type="ECO:0000259" key="1">
    <source>
        <dbReference type="PROSITE" id="PS50835"/>
    </source>
</evidence>
<name>A0A9D3XIT8_9SAUR</name>
<keyword evidence="3" id="KW-1185">Reference proteome</keyword>
<dbReference type="PROSITE" id="PS50835">
    <property type="entry name" value="IG_LIKE"/>
    <property type="match status" value="1"/>
</dbReference>
<proteinExistence type="predicted"/>
<dbReference type="Gene3D" id="2.60.40.10">
    <property type="entry name" value="Immunoglobulins"/>
    <property type="match status" value="1"/>
</dbReference>
<reference evidence="2" key="1">
    <citation type="submission" date="2021-09" db="EMBL/GenBank/DDBJ databases">
        <title>The genome of Mauremys mutica provides insights into the evolution of semi-aquatic lifestyle.</title>
        <authorList>
            <person name="Gong S."/>
            <person name="Gao Y."/>
        </authorList>
    </citation>
    <scope>NUCLEOTIDE SEQUENCE</scope>
    <source>
        <strain evidence="2">MM-2020</strain>
        <tissue evidence="2">Muscle</tissue>
    </source>
</reference>